<dbReference type="AlphaFoldDB" id="A0A915KSN5"/>
<keyword evidence="3" id="KW-1185">Reference proteome</keyword>
<organism evidence="3 4">
    <name type="scientific">Romanomermis culicivorax</name>
    <name type="common">Nematode worm</name>
    <dbReference type="NCBI Taxonomy" id="13658"/>
    <lineage>
        <taxon>Eukaryota</taxon>
        <taxon>Metazoa</taxon>
        <taxon>Ecdysozoa</taxon>
        <taxon>Nematoda</taxon>
        <taxon>Enoplea</taxon>
        <taxon>Dorylaimia</taxon>
        <taxon>Mermithida</taxon>
        <taxon>Mermithoidea</taxon>
        <taxon>Mermithidae</taxon>
        <taxon>Romanomermis</taxon>
    </lineage>
</organism>
<evidence type="ECO:0000256" key="2">
    <source>
        <dbReference type="SAM" id="SignalP"/>
    </source>
</evidence>
<accession>A0A915KSN5</accession>
<dbReference type="Proteomes" id="UP000887565">
    <property type="component" value="Unplaced"/>
</dbReference>
<name>A0A915KSN5_ROMCU</name>
<feature type="chain" id="PRO_5036689086" evidence="2">
    <location>
        <begin position="16"/>
        <end position="199"/>
    </location>
</feature>
<evidence type="ECO:0000256" key="1">
    <source>
        <dbReference type="SAM" id="MobiDB-lite"/>
    </source>
</evidence>
<sequence length="199" mass="22279">MLFKFLFVAFSPICAEINFNPDGTSWQPYPLDLSQGGQGYPQQQQYPGDGQSALNQGGQAYPQQQQQEYPQDIQPTLNQNGQVYPQQQQYPQDPQDQGYPQGGQQQLYSIGSETSFNQYQGQGRDQNQCQPGREEQRKSFIYVCNNGVFEPKFCLFSDKRLRIVFFIAKTLIKYGLGLFGAAISVPANSAPAISAPDIV</sequence>
<evidence type="ECO:0000313" key="4">
    <source>
        <dbReference type="WBParaSite" id="nRc.2.0.1.t41904-RA"/>
    </source>
</evidence>
<dbReference type="WBParaSite" id="nRc.2.0.1.t41904-RA">
    <property type="protein sequence ID" value="nRc.2.0.1.t41904-RA"/>
    <property type="gene ID" value="nRc.2.0.1.g41904"/>
</dbReference>
<evidence type="ECO:0000313" key="3">
    <source>
        <dbReference type="Proteomes" id="UP000887565"/>
    </source>
</evidence>
<feature type="region of interest" description="Disordered" evidence="1">
    <location>
        <begin position="28"/>
        <end position="67"/>
    </location>
</feature>
<keyword evidence="2" id="KW-0732">Signal</keyword>
<feature type="region of interest" description="Disordered" evidence="1">
    <location>
        <begin position="86"/>
        <end position="105"/>
    </location>
</feature>
<reference evidence="4" key="1">
    <citation type="submission" date="2022-11" db="UniProtKB">
        <authorList>
            <consortium name="WormBaseParasite"/>
        </authorList>
    </citation>
    <scope>IDENTIFICATION</scope>
</reference>
<feature type="signal peptide" evidence="2">
    <location>
        <begin position="1"/>
        <end position="15"/>
    </location>
</feature>
<proteinExistence type="predicted"/>
<feature type="compositionally biased region" description="Low complexity" evidence="1">
    <location>
        <begin position="40"/>
        <end position="67"/>
    </location>
</feature>
<protein>
    <submittedName>
        <fullName evidence="4">Uncharacterized protein</fullName>
    </submittedName>
</protein>